<proteinExistence type="predicted"/>
<protein>
    <submittedName>
        <fullName evidence="1">Uncharacterized protein</fullName>
    </submittedName>
</protein>
<dbReference type="STRING" id="1618747.UW02_C0015G0027"/>
<organism evidence="1 2">
    <name type="scientific">Candidatus Nomurabacteria bacterium GW2011_GWB1_43_7</name>
    <dbReference type="NCBI Taxonomy" id="1618747"/>
    <lineage>
        <taxon>Bacteria</taxon>
        <taxon>Candidatus Nomuraibacteriota</taxon>
    </lineage>
</organism>
<comment type="caution">
    <text evidence="1">The sequence shown here is derived from an EMBL/GenBank/DDBJ whole genome shotgun (WGS) entry which is preliminary data.</text>
</comment>
<evidence type="ECO:0000313" key="2">
    <source>
        <dbReference type="Proteomes" id="UP000034751"/>
    </source>
</evidence>
<dbReference type="AlphaFoldDB" id="A0A0G1FAL8"/>
<dbReference type="EMBL" id="LCGS01000015">
    <property type="protein sequence ID" value="KKT19123.1"/>
    <property type="molecule type" value="Genomic_DNA"/>
</dbReference>
<dbReference type="Proteomes" id="UP000034751">
    <property type="component" value="Unassembled WGS sequence"/>
</dbReference>
<gene>
    <name evidence="1" type="ORF">UW02_C0015G0027</name>
</gene>
<sequence>MRTIALFRCIARRIRSAWRTWRRVALDFQVQECLDAVERPDLNLERMAFWVDKYKEACRKRLEYNMKIHRKEATT</sequence>
<name>A0A0G1FAL8_9BACT</name>
<reference evidence="1 2" key="1">
    <citation type="journal article" date="2015" name="Nature">
        <title>rRNA introns, odd ribosomes, and small enigmatic genomes across a large radiation of phyla.</title>
        <authorList>
            <person name="Brown C.T."/>
            <person name="Hug L.A."/>
            <person name="Thomas B.C."/>
            <person name="Sharon I."/>
            <person name="Castelle C.J."/>
            <person name="Singh A."/>
            <person name="Wilkins M.J."/>
            <person name="Williams K.H."/>
            <person name="Banfield J.F."/>
        </authorList>
    </citation>
    <scope>NUCLEOTIDE SEQUENCE [LARGE SCALE GENOMIC DNA]</scope>
</reference>
<evidence type="ECO:0000313" key="1">
    <source>
        <dbReference type="EMBL" id="KKT19123.1"/>
    </source>
</evidence>
<accession>A0A0G1FAL8</accession>